<organism evidence="1 2">
    <name type="scientific">Mucuna pruriens</name>
    <name type="common">Velvet bean</name>
    <name type="synonym">Dolichos pruriens</name>
    <dbReference type="NCBI Taxonomy" id="157652"/>
    <lineage>
        <taxon>Eukaryota</taxon>
        <taxon>Viridiplantae</taxon>
        <taxon>Streptophyta</taxon>
        <taxon>Embryophyta</taxon>
        <taxon>Tracheophyta</taxon>
        <taxon>Spermatophyta</taxon>
        <taxon>Magnoliopsida</taxon>
        <taxon>eudicotyledons</taxon>
        <taxon>Gunneridae</taxon>
        <taxon>Pentapetalae</taxon>
        <taxon>rosids</taxon>
        <taxon>fabids</taxon>
        <taxon>Fabales</taxon>
        <taxon>Fabaceae</taxon>
        <taxon>Papilionoideae</taxon>
        <taxon>50 kb inversion clade</taxon>
        <taxon>NPAAA clade</taxon>
        <taxon>indigoferoid/millettioid clade</taxon>
        <taxon>Phaseoleae</taxon>
        <taxon>Mucuna</taxon>
    </lineage>
</organism>
<dbReference type="EMBL" id="QJKJ01009626">
    <property type="protein sequence ID" value="RDX76097.1"/>
    <property type="molecule type" value="Genomic_DNA"/>
</dbReference>
<evidence type="ECO:0000313" key="2">
    <source>
        <dbReference type="Proteomes" id="UP000257109"/>
    </source>
</evidence>
<accession>A0A371FCS4</accession>
<reference evidence="1" key="1">
    <citation type="submission" date="2018-05" db="EMBL/GenBank/DDBJ databases">
        <title>Draft genome of Mucuna pruriens seed.</title>
        <authorList>
            <person name="Nnadi N.E."/>
            <person name="Vos R."/>
            <person name="Hasami M.H."/>
            <person name="Devisetty U.K."/>
            <person name="Aguiy J.C."/>
        </authorList>
    </citation>
    <scope>NUCLEOTIDE SEQUENCE [LARGE SCALE GENOMIC DNA]</scope>
    <source>
        <strain evidence="1">JCA_2017</strain>
    </source>
</reference>
<feature type="non-terminal residue" evidence="1">
    <location>
        <position position="1"/>
    </location>
</feature>
<evidence type="ECO:0000313" key="1">
    <source>
        <dbReference type="EMBL" id="RDX76097.1"/>
    </source>
</evidence>
<dbReference type="Proteomes" id="UP000257109">
    <property type="component" value="Unassembled WGS sequence"/>
</dbReference>
<gene>
    <name evidence="1" type="ORF">CR513_43950</name>
</gene>
<dbReference type="AlphaFoldDB" id="A0A371FCS4"/>
<dbReference type="OrthoDB" id="1433117at2759"/>
<proteinExistence type="predicted"/>
<protein>
    <submittedName>
        <fullName evidence="1">Uncharacterized protein</fullName>
    </submittedName>
</protein>
<name>A0A371FCS4_MUCPR</name>
<sequence>MRANLDLLQEVREVAHVKEYVAKARVGRRYNAKGDLILKRTLKDGVTNKLTPNWEGPYIITKEVGKRAFRLEHLDGKKVLRARNECIIVKNSTSIHYNVEIQGSRPTTLKTCERQSPNVILRSKLKTCEKRSTKVIPR</sequence>
<comment type="caution">
    <text evidence="1">The sequence shown here is derived from an EMBL/GenBank/DDBJ whole genome shotgun (WGS) entry which is preliminary data.</text>
</comment>
<keyword evidence="2" id="KW-1185">Reference proteome</keyword>